<evidence type="ECO:0000256" key="4">
    <source>
        <dbReference type="ARBA" id="ARBA00011825"/>
    </source>
</evidence>
<dbReference type="OrthoDB" id="21368at2759"/>
<evidence type="ECO:0000256" key="7">
    <source>
        <dbReference type="ARBA" id="ARBA00023242"/>
    </source>
</evidence>
<feature type="compositionally biased region" description="Basic and acidic residues" evidence="8">
    <location>
        <begin position="182"/>
        <end position="217"/>
    </location>
</feature>
<dbReference type="STRING" id="1432307.W9CHM9"/>
<feature type="compositionally biased region" description="Basic and acidic residues" evidence="8">
    <location>
        <begin position="248"/>
        <end position="261"/>
    </location>
</feature>
<keyword evidence="11" id="KW-1185">Reference proteome</keyword>
<evidence type="ECO:0000313" key="11">
    <source>
        <dbReference type="Proteomes" id="UP000019487"/>
    </source>
</evidence>
<dbReference type="GO" id="GO:0071011">
    <property type="term" value="C:precatalytic spliceosome"/>
    <property type="evidence" value="ECO:0007669"/>
    <property type="project" value="TreeGrafter"/>
</dbReference>
<evidence type="ECO:0000256" key="3">
    <source>
        <dbReference type="ARBA" id="ARBA00008218"/>
    </source>
</evidence>
<evidence type="ECO:0000256" key="2">
    <source>
        <dbReference type="ARBA" id="ARBA00004123"/>
    </source>
</evidence>
<protein>
    <recommendedName>
        <fullName evidence="9">U4/U6.U5 small nuclear ribonucleoprotein 27kDa protein domain-containing protein</fullName>
    </recommendedName>
</protein>
<feature type="compositionally biased region" description="Basic residues" evidence="8">
    <location>
        <begin position="1"/>
        <end position="10"/>
    </location>
</feature>
<organism evidence="10 11">
    <name type="scientific">Sclerotinia borealis (strain F-4128)</name>
    <dbReference type="NCBI Taxonomy" id="1432307"/>
    <lineage>
        <taxon>Eukaryota</taxon>
        <taxon>Fungi</taxon>
        <taxon>Dikarya</taxon>
        <taxon>Ascomycota</taxon>
        <taxon>Pezizomycotina</taxon>
        <taxon>Leotiomycetes</taxon>
        <taxon>Helotiales</taxon>
        <taxon>Sclerotiniaceae</taxon>
        <taxon>Sclerotinia</taxon>
    </lineage>
</organism>
<dbReference type="PANTHER" id="PTHR31077">
    <property type="entry name" value="U4/U6.U5 SMALL NUCLEAR RIBONUCLEOPROTEIN 27 KDA PROTEIN"/>
    <property type="match status" value="1"/>
</dbReference>
<name>W9CHM9_SCLBF</name>
<comment type="caution">
    <text evidence="10">The sequence shown here is derived from an EMBL/GenBank/DDBJ whole genome shotgun (WGS) entry which is preliminary data.</text>
</comment>
<evidence type="ECO:0000259" key="9">
    <source>
        <dbReference type="Pfam" id="PF08648"/>
    </source>
</evidence>
<feature type="compositionally biased region" description="Basic and acidic residues" evidence="8">
    <location>
        <begin position="140"/>
        <end position="160"/>
    </location>
</feature>
<feature type="compositionally biased region" description="Basic residues" evidence="8">
    <location>
        <begin position="262"/>
        <end position="271"/>
    </location>
</feature>
<dbReference type="GO" id="GO:0006397">
    <property type="term" value="P:mRNA processing"/>
    <property type="evidence" value="ECO:0007669"/>
    <property type="project" value="UniProtKB-KW"/>
</dbReference>
<dbReference type="Proteomes" id="UP000019487">
    <property type="component" value="Unassembled WGS sequence"/>
</dbReference>
<proteinExistence type="inferred from homology"/>
<keyword evidence="7" id="KW-0539">Nucleus</keyword>
<dbReference type="EMBL" id="AYSA01000259">
    <property type="protein sequence ID" value="ESZ94224.1"/>
    <property type="molecule type" value="Genomic_DNA"/>
</dbReference>
<reference evidence="10 11" key="1">
    <citation type="journal article" date="2014" name="Genome Announc.">
        <title>Draft genome sequence of Sclerotinia borealis, a psychrophilic plant pathogenic fungus.</title>
        <authorList>
            <person name="Mardanov A.V."/>
            <person name="Beletsky A.V."/>
            <person name="Kadnikov V.V."/>
            <person name="Ignatov A.N."/>
            <person name="Ravin N.V."/>
        </authorList>
    </citation>
    <scope>NUCLEOTIDE SEQUENCE [LARGE SCALE GENOMIC DNA]</scope>
    <source>
        <strain evidence="11">F-4157</strain>
    </source>
</reference>
<dbReference type="AlphaFoldDB" id="W9CHM9"/>
<gene>
    <name evidence="10" type="ORF">SBOR_5358</name>
</gene>
<evidence type="ECO:0000313" key="10">
    <source>
        <dbReference type="EMBL" id="ESZ94224.1"/>
    </source>
</evidence>
<dbReference type="Pfam" id="PF08648">
    <property type="entry name" value="SNRNP27"/>
    <property type="match status" value="1"/>
</dbReference>
<evidence type="ECO:0000256" key="6">
    <source>
        <dbReference type="ARBA" id="ARBA00023187"/>
    </source>
</evidence>
<feature type="domain" description="U4/U6.U5 small nuclear ribonucleoprotein 27kDa protein" evidence="9">
    <location>
        <begin position="288"/>
        <end position="340"/>
    </location>
</feature>
<feature type="region of interest" description="Disordered" evidence="8">
    <location>
        <begin position="1"/>
        <end position="281"/>
    </location>
</feature>
<sequence length="343" mass="40023">MAEQPRRRKRPDSSKMWEESENRGPGRDREEKNDRGDRRDDRNRNHERSRRDRSRSPRDSKDNIRSSYRDREREQRNRGGRRDDRDGRGNDRNRDHRDKNDGRSGRRDSHRADVPDRTRGEFMPYALSQTVFTLRGRPNIGKDDVQEPRVKDENENDRKGMFSPDSEQDETLVLAIRTLSNSHKDNERSSGEKSNERVRSRSPRRNDERDYRKDKSSEGTSRSGEYTDDRNVTPQPVSFSIGASHTAIGHDHDRMDIDSGNKKKKSQPKKKIKEEEEDDDIVIEDDGMAAMQAMMGFGGFATTQNKQIPGNNISAVRKEKKTEYRQYMNRVGGFNRPLSPSRD</sequence>
<evidence type="ECO:0000256" key="8">
    <source>
        <dbReference type="SAM" id="MobiDB-lite"/>
    </source>
</evidence>
<keyword evidence="5" id="KW-0507">mRNA processing</keyword>
<dbReference type="PANTHER" id="PTHR31077:SF1">
    <property type="entry name" value="U4_U6.U5 SMALL NUCLEAR RIBONUCLEOPROTEIN 27 KDA PROTEIN"/>
    <property type="match status" value="1"/>
</dbReference>
<accession>W9CHM9</accession>
<comment type="subcellular location">
    <subcellularLocation>
        <location evidence="2">Nucleus</location>
    </subcellularLocation>
</comment>
<comment type="function">
    <text evidence="1">May play a role in mRNA splicing.</text>
</comment>
<feature type="compositionally biased region" description="Basic and acidic residues" evidence="8">
    <location>
        <begin position="11"/>
        <end position="120"/>
    </location>
</feature>
<comment type="subunit">
    <text evidence="4">Part of a tri-snRNP complex.</text>
</comment>
<dbReference type="InterPro" id="IPR013957">
    <property type="entry name" value="SNRNP27"/>
</dbReference>
<keyword evidence="6" id="KW-0508">mRNA splicing</keyword>
<evidence type="ECO:0000256" key="5">
    <source>
        <dbReference type="ARBA" id="ARBA00022664"/>
    </source>
</evidence>
<dbReference type="HOGENOM" id="CLU_075596_0_0_1"/>
<dbReference type="GO" id="GO:0008380">
    <property type="term" value="P:RNA splicing"/>
    <property type="evidence" value="ECO:0007669"/>
    <property type="project" value="UniProtKB-KW"/>
</dbReference>
<comment type="similarity">
    <text evidence="3">Belongs to the SNUT3 family.</text>
</comment>
<evidence type="ECO:0000256" key="1">
    <source>
        <dbReference type="ARBA" id="ARBA00003632"/>
    </source>
</evidence>
<feature type="compositionally biased region" description="Polar residues" evidence="8">
    <location>
        <begin position="232"/>
        <end position="243"/>
    </location>
</feature>